<dbReference type="Gene3D" id="3.30.720.120">
    <property type="match status" value="1"/>
</dbReference>
<protein>
    <submittedName>
        <fullName evidence="2">VOC family protein</fullName>
    </submittedName>
</protein>
<reference evidence="2" key="1">
    <citation type="submission" date="2022-10" db="EMBL/GenBank/DDBJ databases">
        <title>The WGS of Solirubrobacter sp. CPCC 204708.</title>
        <authorList>
            <person name="Jiang Z."/>
        </authorList>
    </citation>
    <scope>NUCLEOTIDE SEQUENCE</scope>
    <source>
        <strain evidence="2">CPCC 204708</strain>
    </source>
</reference>
<dbReference type="SUPFAM" id="SSF54593">
    <property type="entry name" value="Glyoxalase/Bleomycin resistance protein/Dihydroxybiphenyl dioxygenase"/>
    <property type="match status" value="1"/>
</dbReference>
<dbReference type="InterPro" id="IPR037523">
    <property type="entry name" value="VOC_core"/>
</dbReference>
<evidence type="ECO:0000313" key="3">
    <source>
        <dbReference type="Proteomes" id="UP001147700"/>
    </source>
</evidence>
<proteinExistence type="predicted"/>
<feature type="domain" description="VOC" evidence="1">
    <location>
        <begin position="4"/>
        <end position="118"/>
    </location>
</feature>
<keyword evidence="3" id="KW-1185">Reference proteome</keyword>
<dbReference type="Gene3D" id="3.30.720.110">
    <property type="match status" value="1"/>
</dbReference>
<dbReference type="PROSITE" id="PS51819">
    <property type="entry name" value="VOC"/>
    <property type="match status" value="1"/>
</dbReference>
<comment type="caution">
    <text evidence="2">The sequence shown here is derived from an EMBL/GenBank/DDBJ whole genome shotgun (WGS) entry which is preliminary data.</text>
</comment>
<dbReference type="Proteomes" id="UP001147700">
    <property type="component" value="Unassembled WGS sequence"/>
</dbReference>
<evidence type="ECO:0000313" key="2">
    <source>
        <dbReference type="EMBL" id="MDA0137458.1"/>
    </source>
</evidence>
<evidence type="ECO:0000259" key="1">
    <source>
        <dbReference type="PROSITE" id="PS51819"/>
    </source>
</evidence>
<dbReference type="EMBL" id="JAPCID010000009">
    <property type="protein sequence ID" value="MDA0137458.1"/>
    <property type="molecule type" value="Genomic_DNA"/>
</dbReference>
<accession>A0ABT4RG49</accession>
<dbReference type="RefSeq" id="WP_202955786.1">
    <property type="nucleotide sequence ID" value="NZ_JAPCID010000009.1"/>
</dbReference>
<gene>
    <name evidence="2" type="ORF">OJ962_08130</name>
</gene>
<dbReference type="Pfam" id="PF00903">
    <property type="entry name" value="Glyoxalase"/>
    <property type="match status" value="1"/>
</dbReference>
<dbReference type="InterPro" id="IPR004360">
    <property type="entry name" value="Glyas_Fos-R_dOase_dom"/>
</dbReference>
<dbReference type="InterPro" id="IPR029068">
    <property type="entry name" value="Glyas_Bleomycin-R_OHBP_Dase"/>
</dbReference>
<organism evidence="2 3">
    <name type="scientific">Solirubrobacter deserti</name>
    <dbReference type="NCBI Taxonomy" id="2282478"/>
    <lineage>
        <taxon>Bacteria</taxon>
        <taxon>Bacillati</taxon>
        <taxon>Actinomycetota</taxon>
        <taxon>Thermoleophilia</taxon>
        <taxon>Solirubrobacterales</taxon>
        <taxon>Solirubrobacteraceae</taxon>
        <taxon>Solirubrobacter</taxon>
    </lineage>
</organism>
<name>A0ABT4RG49_9ACTN</name>
<sequence length="136" mass="15113">MSVTALYPVLMTDRPAVLARFYAQLLDLEPVFEADWFVQLTGQMGFVARDHDSVPERFRGARTAGLLVTVEVEDVDAVHERAQAMALPMELTLRSENWGQRHFITADPDGTAVDVVQVIPVTSEEIAAQYVSPPSR</sequence>